<keyword evidence="3" id="KW-1185">Reference proteome</keyword>
<dbReference type="Pfam" id="PF14332">
    <property type="entry name" value="DUF4388"/>
    <property type="match status" value="1"/>
</dbReference>
<name>A0A016QQV6_9DEIO</name>
<dbReference type="Proteomes" id="UP000020492">
    <property type="component" value="Unassembled WGS sequence"/>
</dbReference>
<gene>
    <name evidence="2" type="ORF">DEIPH_ctg025orf0269</name>
</gene>
<comment type="caution">
    <text evidence="2">The sequence shown here is derived from an EMBL/GenBank/DDBJ whole genome shotgun (WGS) entry which is preliminary data.</text>
</comment>
<organism evidence="2 3">
    <name type="scientific">Deinococcus phoenicis</name>
    <dbReference type="NCBI Taxonomy" id="1476583"/>
    <lineage>
        <taxon>Bacteria</taxon>
        <taxon>Thermotogati</taxon>
        <taxon>Deinococcota</taxon>
        <taxon>Deinococci</taxon>
        <taxon>Deinococcales</taxon>
        <taxon>Deinococcaceae</taxon>
        <taxon>Deinococcus</taxon>
    </lineage>
</organism>
<reference evidence="2 3" key="1">
    <citation type="submission" date="2014-03" db="EMBL/GenBank/DDBJ databases">
        <title>Draft genome sequence of Deinococcus phoenicis 1P10ME.</title>
        <authorList>
            <person name="Stepanov V.G."/>
            <person name="Vaishampayan P."/>
            <person name="Venkateswaran K."/>
            <person name="Fox G.E."/>
        </authorList>
    </citation>
    <scope>NUCLEOTIDE SEQUENCE [LARGE SCALE GENOMIC DNA]</scope>
    <source>
        <strain evidence="2 3">1P10ME</strain>
    </source>
</reference>
<sequence>MTPPTARPTTSLDAFDLLELLRLLAERGRSGVFQVDHPDGQFQLWLEGGRVRHLHFGGHWGEARGAAALARLLATPTGRFHFEEGHRHPCPGLDTNLDETVLEALEALPPGELKFGGPARITSPERVARLGWTEGQRDVLRQIAAGRPLADLAQEPNAWRLIVQLSRLRLLVPRRPRIARLTVAVLRADRDRREEPETAVARIDDLIFHRWQDELGRPLTQVAVRDPSGKVVTLPVRGRAELGPRLLLPPERLLSARLRAGDSVQVQPV</sequence>
<evidence type="ECO:0000259" key="1">
    <source>
        <dbReference type="Pfam" id="PF14332"/>
    </source>
</evidence>
<evidence type="ECO:0000313" key="3">
    <source>
        <dbReference type="Proteomes" id="UP000020492"/>
    </source>
</evidence>
<dbReference type="RefSeq" id="WP_034356785.1">
    <property type="nucleotide sequence ID" value="NZ_JHAC01000025.1"/>
</dbReference>
<protein>
    <recommendedName>
        <fullName evidence="1">PatA-like N-terminal domain-containing protein</fullName>
    </recommendedName>
</protein>
<dbReference type="AlphaFoldDB" id="A0A016QQV6"/>
<dbReference type="STRING" id="1476583.DEIPH_ctg025orf0269"/>
<dbReference type="EMBL" id="JHAC01000025">
    <property type="protein sequence ID" value="EYB68381.1"/>
    <property type="molecule type" value="Genomic_DNA"/>
</dbReference>
<dbReference type="PATRIC" id="fig|1476583.3.peg.1732"/>
<dbReference type="InterPro" id="IPR025497">
    <property type="entry name" value="PatA-like_N"/>
</dbReference>
<proteinExistence type="predicted"/>
<accession>A0A016QQV6</accession>
<feature type="domain" description="PatA-like N-terminal" evidence="1">
    <location>
        <begin position="11"/>
        <end position="107"/>
    </location>
</feature>
<evidence type="ECO:0000313" key="2">
    <source>
        <dbReference type="EMBL" id="EYB68381.1"/>
    </source>
</evidence>
<dbReference type="eggNOG" id="ENOG5032ZPA">
    <property type="taxonomic scope" value="Bacteria"/>
</dbReference>
<dbReference type="OrthoDB" id="65834at2"/>